<evidence type="ECO:0000259" key="1">
    <source>
        <dbReference type="Pfam" id="PF04127"/>
    </source>
</evidence>
<gene>
    <name evidence="2" type="ORF">UFOPK1684_01512</name>
</gene>
<proteinExistence type="predicted"/>
<dbReference type="InterPro" id="IPR035929">
    <property type="entry name" value="CoaB-like_sf"/>
</dbReference>
<dbReference type="AlphaFoldDB" id="A0A6J6F0X9"/>
<dbReference type="Pfam" id="PF04127">
    <property type="entry name" value="DFP"/>
    <property type="match status" value="1"/>
</dbReference>
<feature type="domain" description="DNA/pantothenate metabolism flavoprotein C-terminal" evidence="1">
    <location>
        <begin position="2"/>
        <end position="77"/>
    </location>
</feature>
<protein>
    <submittedName>
        <fullName evidence="2">Unannotated protein</fullName>
    </submittedName>
</protein>
<dbReference type="GO" id="GO:0003824">
    <property type="term" value="F:catalytic activity"/>
    <property type="evidence" value="ECO:0007669"/>
    <property type="project" value="UniProtKB-ARBA"/>
</dbReference>
<name>A0A6J6F0X9_9ZZZZ</name>
<reference evidence="2" key="1">
    <citation type="submission" date="2020-05" db="EMBL/GenBank/DDBJ databases">
        <authorList>
            <person name="Chiriac C."/>
            <person name="Salcher M."/>
            <person name="Ghai R."/>
            <person name="Kavagutti S V."/>
        </authorList>
    </citation>
    <scope>NUCLEOTIDE SEQUENCE</scope>
</reference>
<dbReference type="GO" id="GO:0015937">
    <property type="term" value="P:coenzyme A biosynthetic process"/>
    <property type="evidence" value="ECO:0007669"/>
    <property type="project" value="UniProtKB-ARBA"/>
</dbReference>
<dbReference type="SUPFAM" id="SSF102645">
    <property type="entry name" value="CoaB-like"/>
    <property type="match status" value="1"/>
</dbReference>
<dbReference type="Gene3D" id="3.40.50.10300">
    <property type="entry name" value="CoaB-like"/>
    <property type="match status" value="1"/>
</dbReference>
<dbReference type="InterPro" id="IPR007085">
    <property type="entry name" value="DNA/pantothenate-metab_flavo_C"/>
</dbReference>
<dbReference type="EMBL" id="CAEZTM010000120">
    <property type="protein sequence ID" value="CAB4582590.1"/>
    <property type="molecule type" value="Genomic_DNA"/>
</dbReference>
<accession>A0A6J6F0X9</accession>
<sequence length="79" mass="8291">MGFAAETASDASQRAASARAKLASKNADVILLNTVGEAVGFGDVETAVTIFFNASPQSLLVEGTKTSIADRLFEELQDR</sequence>
<evidence type="ECO:0000313" key="2">
    <source>
        <dbReference type="EMBL" id="CAB4582590.1"/>
    </source>
</evidence>
<organism evidence="2">
    <name type="scientific">freshwater metagenome</name>
    <dbReference type="NCBI Taxonomy" id="449393"/>
    <lineage>
        <taxon>unclassified sequences</taxon>
        <taxon>metagenomes</taxon>
        <taxon>ecological metagenomes</taxon>
    </lineage>
</organism>